<keyword evidence="2" id="KW-1185">Reference proteome</keyword>
<sequence length="957" mass="105033">EVQWNEHNADGSASGASCKPCGEKMSALFPWATDFSEAVSCAQDDKQFKIDWKNTASQPSDPNSRSFPTEDVYELIEQKYTIYRDFIYLTDKDVKELTDKTAKKLKLKPFDGIDENGYYEKGYLVEDDVGGAFTSGFKRMRVEISRGAARKVVKLERANHFISEQGAMTWRAHFEQDANNNTMQTAISIAPAGYAASCVSSTRGGFDDEFAECPKEVPKKFAYWIQMNDLTKILADGNLGRAKKEGYALMRRTQGCKDHEDNYSKLKSHMELVECALKVRPSMLTNTGPAEITTSLKKLKAANAVFPFCLQTKLWRRVVDKKMGEYVTLDSDEKIGDLFKLCKPYGSVQDVDEAMVTFDPLTPTIPTMGCSVTEATSVFVDFFISGIFCKYILNGKDGVDSVVKFSTGMMKVLKEELEEERAPEWFIECAFQLNLCFKVAVGAISPGVNDDLAKQAELIAQLRGAASTEGSIAHRVWSAMITGTYYLTLFEEVEQFAEKSVKYQGEVTEAAQGLDRFLKMSCEEFEENISDAIAHLDTTFKRFGTWEVSYRPGTFTEFLDQTKSLLNTVILTFAKLTKEQQAPLAQDAYNMCVTVEKSLPLDDGVAHLKFQCTMLIAENNQSAREASLMIVINRAATIVPEDLWKDESMCNEIKKAAEVCTGGSVSAGIEGPVQNVFDKIAVGVAGQISTSTATTQVSDAISTLSSLAGILPKTNTASHAMNNNLIRLCKVAFPFVDAQASMMKAIDQHGDTSDKLLPSLRTCMGKADALQKHQKACDSMESDALKIAMPLVTKALEDYESTSKGVCDAIITSSFDGLSRLAKDLTGIARGGVDGAAWYDTAGACVKFDDFVKHGRDTIMQVGAAKYAEDAGALSQALADHEALLGDLGRDGFEAKPFVDLVSHLTISRAECDAIQMFSEKMAPVALQKSAAALKLVLKPCGGVQAIHKRLADRVME</sequence>
<protein>
    <submittedName>
        <fullName evidence="1">Uncharacterized protein</fullName>
    </submittedName>
</protein>
<evidence type="ECO:0000313" key="1">
    <source>
        <dbReference type="EMBL" id="CAK0804136.1"/>
    </source>
</evidence>
<gene>
    <name evidence="1" type="ORF">PCOR1329_LOCUS11044</name>
</gene>
<feature type="non-terminal residue" evidence="1">
    <location>
        <position position="1"/>
    </location>
</feature>
<name>A0ABN9QE01_9DINO</name>
<proteinExistence type="predicted"/>
<organism evidence="1 2">
    <name type="scientific">Prorocentrum cordatum</name>
    <dbReference type="NCBI Taxonomy" id="2364126"/>
    <lineage>
        <taxon>Eukaryota</taxon>
        <taxon>Sar</taxon>
        <taxon>Alveolata</taxon>
        <taxon>Dinophyceae</taxon>
        <taxon>Prorocentrales</taxon>
        <taxon>Prorocentraceae</taxon>
        <taxon>Prorocentrum</taxon>
    </lineage>
</organism>
<feature type="non-terminal residue" evidence="1">
    <location>
        <position position="957"/>
    </location>
</feature>
<evidence type="ECO:0000313" key="2">
    <source>
        <dbReference type="Proteomes" id="UP001189429"/>
    </source>
</evidence>
<reference evidence="1" key="1">
    <citation type="submission" date="2023-10" db="EMBL/GenBank/DDBJ databases">
        <authorList>
            <person name="Chen Y."/>
            <person name="Shah S."/>
            <person name="Dougan E. K."/>
            <person name="Thang M."/>
            <person name="Chan C."/>
        </authorList>
    </citation>
    <scope>NUCLEOTIDE SEQUENCE [LARGE SCALE GENOMIC DNA]</scope>
</reference>
<dbReference type="Proteomes" id="UP001189429">
    <property type="component" value="Unassembled WGS sequence"/>
</dbReference>
<accession>A0ABN9QE01</accession>
<dbReference type="EMBL" id="CAUYUJ010003167">
    <property type="protein sequence ID" value="CAK0804136.1"/>
    <property type="molecule type" value="Genomic_DNA"/>
</dbReference>
<comment type="caution">
    <text evidence="1">The sequence shown here is derived from an EMBL/GenBank/DDBJ whole genome shotgun (WGS) entry which is preliminary data.</text>
</comment>